<dbReference type="AlphaFoldDB" id="A0A654LXQ8"/>
<dbReference type="Gene3D" id="6.10.140.1330">
    <property type="match status" value="1"/>
</dbReference>
<dbReference type="GO" id="GO:0015385">
    <property type="term" value="F:sodium:proton antiporter activity"/>
    <property type="evidence" value="ECO:0007669"/>
    <property type="project" value="InterPro"/>
</dbReference>
<dbReference type="InterPro" id="IPR018422">
    <property type="entry name" value="Cation/H_exchanger_CPA1"/>
</dbReference>
<feature type="transmembrane region" description="Helical" evidence="10">
    <location>
        <begin position="226"/>
        <end position="243"/>
    </location>
</feature>
<dbReference type="GO" id="GO:0005886">
    <property type="term" value="C:plasma membrane"/>
    <property type="evidence" value="ECO:0007669"/>
    <property type="project" value="UniProtKB-SubCell"/>
</dbReference>
<reference evidence="13" key="1">
    <citation type="submission" date="2015-10" db="EMBL/GenBank/DDBJ databases">
        <title>Niche specialization of a soil ammonia-oxidizing archaeon, Candidatus Nitrosocosmicus oleophilus.</title>
        <authorList>
            <person name="Jung M.-Y."/>
            <person name="Rhee S.-K."/>
        </authorList>
    </citation>
    <scope>NUCLEOTIDE SEQUENCE [LARGE SCALE GENOMIC DNA]</scope>
    <source>
        <strain evidence="13">MY3</strain>
    </source>
</reference>
<dbReference type="Pfam" id="PF00999">
    <property type="entry name" value="Na_H_Exchanger"/>
    <property type="match status" value="1"/>
</dbReference>
<evidence type="ECO:0000256" key="7">
    <source>
        <dbReference type="ARBA" id="ARBA00023065"/>
    </source>
</evidence>
<gene>
    <name evidence="12" type="primary">nhaP</name>
    <name evidence="12" type="ORF">NMY3_02067</name>
</gene>
<feature type="transmembrane region" description="Helical" evidence="10">
    <location>
        <begin position="310"/>
        <end position="333"/>
    </location>
</feature>
<proteinExistence type="predicted"/>
<organism evidence="12 13">
    <name type="scientific">Candidatus Nitrosocosmicus oleophilus</name>
    <dbReference type="NCBI Taxonomy" id="1353260"/>
    <lineage>
        <taxon>Archaea</taxon>
        <taxon>Nitrososphaerota</taxon>
        <taxon>Nitrososphaeria</taxon>
        <taxon>Nitrososphaerales</taxon>
        <taxon>Nitrososphaeraceae</taxon>
        <taxon>Candidatus Nitrosocosmicus</taxon>
    </lineage>
</organism>
<evidence type="ECO:0000313" key="12">
    <source>
        <dbReference type="EMBL" id="ALI36268.1"/>
    </source>
</evidence>
<dbReference type="GO" id="GO:0098719">
    <property type="term" value="P:sodium ion import across plasma membrane"/>
    <property type="evidence" value="ECO:0007669"/>
    <property type="project" value="TreeGrafter"/>
</dbReference>
<dbReference type="Proteomes" id="UP000058925">
    <property type="component" value="Chromosome"/>
</dbReference>
<dbReference type="OrthoDB" id="11709at2157"/>
<comment type="subcellular location">
    <subcellularLocation>
        <location evidence="1">Cell membrane</location>
        <topology evidence="1">Multi-pass membrane protein</topology>
    </subcellularLocation>
</comment>
<evidence type="ECO:0000256" key="8">
    <source>
        <dbReference type="ARBA" id="ARBA00023136"/>
    </source>
</evidence>
<evidence type="ECO:0000256" key="4">
    <source>
        <dbReference type="ARBA" id="ARBA00022692"/>
    </source>
</evidence>
<dbReference type="KEGG" id="taa:NMY3_02067"/>
<keyword evidence="8 10" id="KW-0472">Membrane</keyword>
<keyword evidence="3" id="KW-1003">Cell membrane</keyword>
<dbReference type="PANTHER" id="PTHR10110:SF86">
    <property type="entry name" value="SODIUM_HYDROGEN EXCHANGER 7"/>
    <property type="match status" value="1"/>
</dbReference>
<feature type="transmembrane region" description="Helical" evidence="10">
    <location>
        <begin position="97"/>
        <end position="122"/>
    </location>
</feature>
<keyword evidence="9" id="KW-0739">Sodium transport</keyword>
<protein>
    <submittedName>
        <fullName evidence="12">Na(+)/H(+) antiporter NhaP</fullName>
    </submittedName>
</protein>
<feature type="transmembrane region" description="Helical" evidence="10">
    <location>
        <begin position="68"/>
        <end position="85"/>
    </location>
</feature>
<evidence type="ECO:0000256" key="9">
    <source>
        <dbReference type="ARBA" id="ARBA00023201"/>
    </source>
</evidence>
<evidence type="ECO:0000256" key="2">
    <source>
        <dbReference type="ARBA" id="ARBA00022448"/>
    </source>
</evidence>
<feature type="transmembrane region" description="Helical" evidence="10">
    <location>
        <begin position="30"/>
        <end position="48"/>
    </location>
</feature>
<feature type="transmembrane region" description="Helical" evidence="10">
    <location>
        <begin position="196"/>
        <end position="214"/>
    </location>
</feature>
<feature type="domain" description="Cation/H+ exchanger transmembrane" evidence="11">
    <location>
        <begin position="17"/>
        <end position="405"/>
    </location>
</feature>
<evidence type="ECO:0000256" key="1">
    <source>
        <dbReference type="ARBA" id="ARBA00004651"/>
    </source>
</evidence>
<evidence type="ECO:0000256" key="6">
    <source>
        <dbReference type="ARBA" id="ARBA00023053"/>
    </source>
</evidence>
<dbReference type="RefSeq" id="WP_196815569.1">
    <property type="nucleotide sequence ID" value="NZ_CP012850.1"/>
</dbReference>
<evidence type="ECO:0000259" key="11">
    <source>
        <dbReference type="Pfam" id="PF00999"/>
    </source>
</evidence>
<keyword evidence="6" id="KW-0915">Sodium</keyword>
<evidence type="ECO:0000256" key="3">
    <source>
        <dbReference type="ARBA" id="ARBA00022475"/>
    </source>
</evidence>
<feature type="transmembrane region" description="Helical" evidence="10">
    <location>
        <begin position="249"/>
        <end position="267"/>
    </location>
</feature>
<dbReference type="GeneID" id="60422040"/>
<feature type="transmembrane region" description="Helical" evidence="10">
    <location>
        <begin position="379"/>
        <end position="400"/>
    </location>
</feature>
<evidence type="ECO:0000256" key="10">
    <source>
        <dbReference type="SAM" id="Phobius"/>
    </source>
</evidence>
<dbReference type="GO" id="GO:0015386">
    <property type="term" value="F:potassium:proton antiporter activity"/>
    <property type="evidence" value="ECO:0007669"/>
    <property type="project" value="TreeGrafter"/>
</dbReference>
<keyword evidence="4 10" id="KW-0812">Transmembrane</keyword>
<accession>A0A654LXQ8</accession>
<name>A0A654LXQ8_9ARCH</name>
<dbReference type="InterPro" id="IPR006153">
    <property type="entry name" value="Cation/H_exchanger_TM"/>
</dbReference>
<keyword evidence="13" id="KW-1185">Reference proteome</keyword>
<dbReference type="EMBL" id="CP012850">
    <property type="protein sequence ID" value="ALI36268.1"/>
    <property type="molecule type" value="Genomic_DNA"/>
</dbReference>
<sequence length="419" mass="46457">MVDVFINYLLIVSGYLLIASVVYYYTRNFIIPWVTIMMIAGLIIIAAPQDLAETQEIYSFVEHSLPEIILLIFIPLLVFESARSLKLQDLRKEIIPIGFYAVAGVIITLFLIGIGISVIFGIPLIHALLFGAIVASTDPVAVSTIFKKFPIPYRLNVLIEWESLLNDATSLISFSVISGIVFSSLAFSFVNTSISFVWSMVGSVILGSAIGYAGGKVLNRWKGTEFVSFTLSIAMVIGGYVIADHFLHVSGVVTIVFLALVLIKTHKDLLSEMMQSFHLYWDYLAFMLNALLFYLMGVSMAIYYLHLTDIWSWILITLAPIGIVILARVVLVLGGDALLRIAHVRIPTKWQKVLIYGGLRGGICVALVLSLPTDYEYKALFVTLVFSLILVNLLVNPILLSRYLRKSKLNVDATTDGNS</sequence>
<feature type="transmembrane region" description="Helical" evidence="10">
    <location>
        <begin position="279"/>
        <end position="304"/>
    </location>
</feature>
<feature type="transmembrane region" description="Helical" evidence="10">
    <location>
        <begin position="353"/>
        <end position="373"/>
    </location>
</feature>
<dbReference type="GO" id="GO:0051453">
    <property type="term" value="P:regulation of intracellular pH"/>
    <property type="evidence" value="ECO:0007669"/>
    <property type="project" value="TreeGrafter"/>
</dbReference>
<feature type="transmembrane region" description="Helical" evidence="10">
    <location>
        <begin position="128"/>
        <end position="147"/>
    </location>
</feature>
<keyword evidence="7" id="KW-0406">Ion transport</keyword>
<evidence type="ECO:0000256" key="5">
    <source>
        <dbReference type="ARBA" id="ARBA00022989"/>
    </source>
</evidence>
<dbReference type="PANTHER" id="PTHR10110">
    <property type="entry name" value="SODIUM/HYDROGEN EXCHANGER"/>
    <property type="match status" value="1"/>
</dbReference>
<keyword evidence="2" id="KW-0813">Transport</keyword>
<feature type="transmembrane region" description="Helical" evidence="10">
    <location>
        <begin position="6"/>
        <end position="25"/>
    </location>
</feature>
<evidence type="ECO:0000313" key="13">
    <source>
        <dbReference type="Proteomes" id="UP000058925"/>
    </source>
</evidence>
<keyword evidence="5 10" id="KW-1133">Transmembrane helix</keyword>
<feature type="transmembrane region" description="Helical" evidence="10">
    <location>
        <begin position="168"/>
        <end position="190"/>
    </location>
</feature>